<dbReference type="AlphaFoldDB" id="A0A2I1GK09"/>
<comment type="caution">
    <text evidence="1">The sequence shown here is derived from an EMBL/GenBank/DDBJ whole genome shotgun (WGS) entry which is preliminary data.</text>
</comment>
<proteinExistence type="predicted"/>
<name>A0A2I1GK09_9GLOM</name>
<evidence type="ECO:0000313" key="1">
    <source>
        <dbReference type="EMBL" id="PKY46947.1"/>
    </source>
</evidence>
<accession>A0A2I1GK09</accession>
<dbReference type="Proteomes" id="UP000234323">
    <property type="component" value="Unassembled WGS sequence"/>
</dbReference>
<protein>
    <submittedName>
        <fullName evidence="1">Uncharacterized protein</fullName>
    </submittedName>
</protein>
<sequence>MSVTSASSSAGLEVASAVENLSCDPLNRSGGRKVSTTLLHFLFGQIVSPLTHQILFKDVSI</sequence>
<organism evidence="1 2">
    <name type="scientific">Rhizophagus irregularis</name>
    <dbReference type="NCBI Taxonomy" id="588596"/>
    <lineage>
        <taxon>Eukaryota</taxon>
        <taxon>Fungi</taxon>
        <taxon>Fungi incertae sedis</taxon>
        <taxon>Mucoromycota</taxon>
        <taxon>Glomeromycotina</taxon>
        <taxon>Glomeromycetes</taxon>
        <taxon>Glomerales</taxon>
        <taxon>Glomeraceae</taxon>
        <taxon>Rhizophagus</taxon>
    </lineage>
</organism>
<gene>
    <name evidence="1" type="ORF">RhiirA4_402977</name>
</gene>
<dbReference type="EMBL" id="LLXI01000501">
    <property type="protein sequence ID" value="PKY46947.1"/>
    <property type="molecule type" value="Genomic_DNA"/>
</dbReference>
<reference evidence="1 2" key="1">
    <citation type="submission" date="2015-10" db="EMBL/GenBank/DDBJ databases">
        <title>Genome analyses suggest a sexual origin of heterokaryosis in a supposedly ancient asexual fungus.</title>
        <authorList>
            <person name="Ropars J."/>
            <person name="Sedzielewska K."/>
            <person name="Noel J."/>
            <person name="Charron P."/>
            <person name="Farinelli L."/>
            <person name="Marton T."/>
            <person name="Kruger M."/>
            <person name="Pelin A."/>
            <person name="Brachmann A."/>
            <person name="Corradi N."/>
        </authorList>
    </citation>
    <scope>NUCLEOTIDE SEQUENCE [LARGE SCALE GENOMIC DNA]</scope>
    <source>
        <strain evidence="1 2">A4</strain>
    </source>
</reference>
<keyword evidence="2" id="KW-1185">Reference proteome</keyword>
<evidence type="ECO:0000313" key="2">
    <source>
        <dbReference type="Proteomes" id="UP000234323"/>
    </source>
</evidence>